<organism evidence="3 4">
    <name type="scientific">Porcisia hertigi</name>
    <dbReference type="NCBI Taxonomy" id="2761500"/>
    <lineage>
        <taxon>Eukaryota</taxon>
        <taxon>Discoba</taxon>
        <taxon>Euglenozoa</taxon>
        <taxon>Kinetoplastea</taxon>
        <taxon>Metakinetoplastina</taxon>
        <taxon>Trypanosomatida</taxon>
        <taxon>Trypanosomatidae</taxon>
        <taxon>Leishmaniinae</taxon>
        <taxon>Porcisia</taxon>
    </lineage>
</organism>
<dbReference type="GeneID" id="94286906"/>
<evidence type="ECO:0000313" key="4">
    <source>
        <dbReference type="Proteomes" id="UP000674318"/>
    </source>
</evidence>
<proteinExistence type="predicted"/>
<feature type="compositionally biased region" description="Low complexity" evidence="2">
    <location>
        <begin position="132"/>
        <end position="145"/>
    </location>
</feature>
<gene>
    <name evidence="3" type="ORF">JKF63_00780</name>
</gene>
<dbReference type="Proteomes" id="UP000674318">
    <property type="component" value="Unassembled WGS sequence"/>
</dbReference>
<feature type="region of interest" description="Disordered" evidence="2">
    <location>
        <begin position="50"/>
        <end position="78"/>
    </location>
</feature>
<feature type="coiled-coil region" evidence="1">
    <location>
        <begin position="294"/>
        <end position="328"/>
    </location>
</feature>
<sequence>MSTLNDSRNTSGRPLLDTMLPKSALRGTTPSLCGDGVTCRPCGGRDDVCESEPGFDRSGNTQSEDEDAGQIASSPEQQLSLVRRDVRRHERQIACLFGERHQHCEHLANVYEELEKVLQRIHIAPLQSFKGSAPSSSAAPFSTASSDEDGYAASNTATAPAPSPQQAFHHVLRQHQDRVYDVLLDYRQQIDKHERQTERRLCAIEDALAQIQSDVRDLQHTGTAQSAELRHFQQNVRQSVEAVVTQQEALRASSEVSSEARDTMAAKLMSKIQEDVARLYADTKAMRTQQVQSEKEFEQQIRSLLSAQQKVEQELEVQSASIVRLQNQDSLEGAFHEVKDWLGDLEKRMVSRGELLQWTESLRSEIHQMRRVVGGSFAPSSESAAPSQDA</sequence>
<evidence type="ECO:0000256" key="2">
    <source>
        <dbReference type="SAM" id="MobiDB-lite"/>
    </source>
</evidence>
<feature type="compositionally biased region" description="Polar residues" evidence="2">
    <location>
        <begin position="1"/>
        <end position="12"/>
    </location>
</feature>
<keyword evidence="1" id="KW-0175">Coiled coil</keyword>
<feature type="region of interest" description="Disordered" evidence="2">
    <location>
        <begin position="1"/>
        <end position="27"/>
    </location>
</feature>
<dbReference type="RefSeq" id="XP_067752986.1">
    <property type="nucleotide sequence ID" value="XM_067896829.1"/>
</dbReference>
<dbReference type="KEGG" id="phet:94286906"/>
<accession>A0A836L796</accession>
<keyword evidence="4" id="KW-1185">Reference proteome</keyword>
<dbReference type="OrthoDB" id="262831at2759"/>
<feature type="compositionally biased region" description="Low complexity" evidence="2">
    <location>
        <begin position="152"/>
        <end position="166"/>
    </location>
</feature>
<evidence type="ECO:0000313" key="3">
    <source>
        <dbReference type="EMBL" id="KAG5490658.1"/>
    </source>
</evidence>
<feature type="region of interest" description="Disordered" evidence="2">
    <location>
        <begin position="129"/>
        <end position="166"/>
    </location>
</feature>
<comment type="caution">
    <text evidence="3">The sequence shown here is derived from an EMBL/GenBank/DDBJ whole genome shotgun (WGS) entry which is preliminary data.</text>
</comment>
<reference evidence="3 4" key="1">
    <citation type="submission" date="2021-02" db="EMBL/GenBank/DDBJ databases">
        <title>Porcisia hertigi Genome sequencing and assembly.</title>
        <authorList>
            <person name="Almutairi H."/>
            <person name="Gatherer D."/>
        </authorList>
    </citation>
    <scope>NUCLEOTIDE SEQUENCE [LARGE SCALE GENOMIC DNA]</scope>
    <source>
        <strain evidence="3 4">C119</strain>
    </source>
</reference>
<name>A0A836L796_9TRYP</name>
<evidence type="ECO:0000256" key="1">
    <source>
        <dbReference type="SAM" id="Coils"/>
    </source>
</evidence>
<protein>
    <submittedName>
        <fullName evidence="3">Uncharacterized protein</fullName>
    </submittedName>
</protein>
<dbReference type="EMBL" id="JAFJZO010000036">
    <property type="protein sequence ID" value="KAG5490658.1"/>
    <property type="molecule type" value="Genomic_DNA"/>
</dbReference>
<dbReference type="AlphaFoldDB" id="A0A836L796"/>